<evidence type="ECO:0000256" key="3">
    <source>
        <dbReference type="ARBA" id="ARBA00022679"/>
    </source>
</evidence>
<feature type="domain" description="L,D-TPase catalytic" evidence="8">
    <location>
        <begin position="144"/>
        <end position="278"/>
    </location>
</feature>
<comment type="pathway">
    <text evidence="1 7">Cell wall biogenesis; peptidoglycan biosynthesis.</text>
</comment>
<keyword evidence="4 7" id="KW-0133">Cell shape</keyword>
<evidence type="ECO:0000256" key="1">
    <source>
        <dbReference type="ARBA" id="ARBA00004752"/>
    </source>
</evidence>
<evidence type="ECO:0000313" key="9">
    <source>
        <dbReference type="EMBL" id="MBB6578878.1"/>
    </source>
</evidence>
<dbReference type="Proteomes" id="UP000562492">
    <property type="component" value="Unassembled WGS sequence"/>
</dbReference>
<proteinExistence type="inferred from homology"/>
<sequence>MAAVAPGAVAPGVAAPAAVHASAEARLLKVIDLVQQQKLDMALQEASRLTLDVPHFQAAQLVYADLLRYKTGHAGALSPAPLPEVVAMRVKHTPQPSTAPGADSLEQLRGLQDEIKRRVQGANALPATGSIPAEFLALAPSVRQAIAIDASKSRLYLFANEDGKLRLTGDYYVSVGKLGMGKFEEGDQRTPEGVYFIGRQIPGPKLPEFYGKGALTVNYPNDWDKAVGRSGSGIWLHGTPPDQFARLPLASDGCMVLSNTDLTHLMRTVGRLSPVLVRERLHWVAAADTGMGRERDAFFSILHRWQQGWSQVDAQAALSPLYQAEWRSSVAGQAMQERMANAFKGGAVLQDISAFAWKDSQGEIRIANFRLKAKNQAEPLSLRQYWRKVGSEWKLFSEDTQN</sequence>
<dbReference type="CDD" id="cd16913">
    <property type="entry name" value="YkuD_like"/>
    <property type="match status" value="1"/>
</dbReference>
<keyword evidence="6 7" id="KW-0961">Cell wall biogenesis/degradation</keyword>
<keyword evidence="10" id="KW-1185">Reference proteome</keyword>
<comment type="caution">
    <text evidence="9">The sequence shown here is derived from an EMBL/GenBank/DDBJ whole genome shotgun (WGS) entry which is preliminary data.</text>
</comment>
<dbReference type="EMBL" id="JACHKZ010000020">
    <property type="protein sequence ID" value="MBB6578878.1"/>
    <property type="molecule type" value="Genomic_DNA"/>
</dbReference>
<reference evidence="9 10" key="1">
    <citation type="submission" date="2020-08" db="EMBL/GenBank/DDBJ databases">
        <title>Functional genomics of gut bacteria from endangered species of beetles.</title>
        <authorList>
            <person name="Carlos-Shanley C."/>
        </authorList>
    </citation>
    <scope>NUCLEOTIDE SEQUENCE [LARGE SCALE GENOMIC DNA]</scope>
    <source>
        <strain evidence="9 10">S00124</strain>
    </source>
</reference>
<dbReference type="InterPro" id="IPR005490">
    <property type="entry name" value="LD_TPept_cat_dom"/>
</dbReference>
<dbReference type="SUPFAM" id="SSF141523">
    <property type="entry name" value="L,D-transpeptidase catalytic domain-like"/>
    <property type="match status" value="1"/>
</dbReference>
<feature type="active site" description="Nucleophile" evidence="7">
    <location>
        <position position="254"/>
    </location>
</feature>
<evidence type="ECO:0000256" key="2">
    <source>
        <dbReference type="ARBA" id="ARBA00005992"/>
    </source>
</evidence>
<evidence type="ECO:0000256" key="7">
    <source>
        <dbReference type="PROSITE-ProRule" id="PRU01373"/>
    </source>
</evidence>
<organism evidence="9 10">
    <name type="scientific">Comamonas odontotermitis</name>
    <dbReference type="NCBI Taxonomy" id="379895"/>
    <lineage>
        <taxon>Bacteria</taxon>
        <taxon>Pseudomonadati</taxon>
        <taxon>Pseudomonadota</taxon>
        <taxon>Betaproteobacteria</taxon>
        <taxon>Burkholderiales</taxon>
        <taxon>Comamonadaceae</taxon>
        <taxon>Comamonas</taxon>
    </lineage>
</organism>
<evidence type="ECO:0000256" key="6">
    <source>
        <dbReference type="ARBA" id="ARBA00023316"/>
    </source>
</evidence>
<dbReference type="RefSeq" id="WP_325064943.1">
    <property type="nucleotide sequence ID" value="NZ_JACHKZ010000020.1"/>
</dbReference>
<evidence type="ECO:0000313" key="10">
    <source>
        <dbReference type="Proteomes" id="UP000562492"/>
    </source>
</evidence>
<dbReference type="Pfam" id="PF03734">
    <property type="entry name" value="YkuD"/>
    <property type="match status" value="1"/>
</dbReference>
<keyword evidence="3" id="KW-0808">Transferase</keyword>
<keyword evidence="5 7" id="KW-0573">Peptidoglycan synthesis</keyword>
<dbReference type="PROSITE" id="PS52029">
    <property type="entry name" value="LD_TPASE"/>
    <property type="match status" value="1"/>
</dbReference>
<accession>A0ABR6RIH7</accession>
<evidence type="ECO:0000259" key="8">
    <source>
        <dbReference type="PROSITE" id="PS52029"/>
    </source>
</evidence>
<feature type="active site" description="Proton donor/acceptor" evidence="7">
    <location>
        <position position="237"/>
    </location>
</feature>
<name>A0ABR6RIH7_9BURK</name>
<dbReference type="InterPro" id="IPR038063">
    <property type="entry name" value="Transpep_catalytic_dom"/>
</dbReference>
<comment type="similarity">
    <text evidence="2">Belongs to the YkuD family.</text>
</comment>
<gene>
    <name evidence="9" type="ORF">HNP33_002983</name>
</gene>
<protein>
    <submittedName>
        <fullName evidence="9">Lipoprotein-anchoring transpeptidase ErfK/SrfK</fullName>
    </submittedName>
</protein>
<keyword evidence="9" id="KW-0449">Lipoprotein</keyword>
<dbReference type="PANTHER" id="PTHR36699">
    <property type="entry name" value="LD-TRANSPEPTIDASE"/>
    <property type="match status" value="1"/>
</dbReference>
<evidence type="ECO:0000256" key="4">
    <source>
        <dbReference type="ARBA" id="ARBA00022960"/>
    </source>
</evidence>
<evidence type="ECO:0000256" key="5">
    <source>
        <dbReference type="ARBA" id="ARBA00022984"/>
    </source>
</evidence>
<dbReference type="PANTHER" id="PTHR36699:SF1">
    <property type="entry name" value="L,D-TRANSPEPTIDASE YAFK-RELATED"/>
    <property type="match status" value="1"/>
</dbReference>
<dbReference type="Gene3D" id="2.40.440.10">
    <property type="entry name" value="L,D-transpeptidase catalytic domain-like"/>
    <property type="match status" value="1"/>
</dbReference>